<dbReference type="EMBL" id="JAVRRG010000057">
    <property type="protein sequence ID" value="KAK5092475.1"/>
    <property type="molecule type" value="Genomic_DNA"/>
</dbReference>
<evidence type="ECO:0000313" key="7">
    <source>
        <dbReference type="EMBL" id="KAK5092475.1"/>
    </source>
</evidence>
<keyword evidence="8" id="KW-1185">Reference proteome</keyword>
<reference evidence="7 8" key="1">
    <citation type="submission" date="2023-08" db="EMBL/GenBank/DDBJ databases">
        <title>Black Yeasts Isolated from many extreme environments.</title>
        <authorList>
            <person name="Coleine C."/>
            <person name="Stajich J.E."/>
            <person name="Selbmann L."/>
        </authorList>
    </citation>
    <scope>NUCLEOTIDE SEQUENCE [LARGE SCALE GENOMIC DNA]</scope>
    <source>
        <strain evidence="7 8">CCFEE 5885</strain>
    </source>
</reference>
<keyword evidence="3" id="KW-0274">FAD</keyword>
<dbReference type="PANTHER" id="PTHR42973:SF34">
    <property type="entry name" value="FAD BINDING DOMAIN PROTEIN (AFU_ORTHOLOGUE AFUA_3G02770)"/>
    <property type="match status" value="1"/>
</dbReference>
<sequence>MLLRGSCLLAAFVLGSLAQSAIETTDFNVTRALEDQGVDVSKLPVPALAERSSDSACSIACKSLKILYGDRVLQSNEAAFDSFTVGYWSIQQSNVMPFCIFEAPNAASVSVAILLSRLSQCPFAAKGGGHAAFAGASNIEGGITVSLESLNTIQVSSDKKTVDVGPGNKWGQVYTELAKSDLAVVGGRVAPIGVGGLTLGGGISFFSSIYGWACDNVISYEVVLASGLIVVASPTKNRDLYWALRGGGNNFGLVTNFNYEAISLPGNDMWGGTRVYLEDNFPRLTQAFSNLVANSPLDPNAGQWIAWLVNNGTKIASAELWYAQPDGNASRIFDEYNTLTAISDTTRNTKLAAYATSLNAANPYGLRETYYGLTVKLNPEIADLAKDIFYEELPSTANVAGVNPVLLYQGITTGQIKAMAKNGGNPLGLSPEEPLYLIHVACWWENAADDDTVYAFITQVLNRITARAKERGVDNDYIYMNYASLYEDVIRGYGPDNKAKLQRIARKYDPQQVFQKLQPGYFKLDRPPVVDARYFSG</sequence>
<feature type="signal peptide" evidence="5">
    <location>
        <begin position="1"/>
        <end position="18"/>
    </location>
</feature>
<accession>A0ABR0K9Q7</accession>
<comment type="caution">
    <text evidence="7">The sequence shown here is derived from an EMBL/GenBank/DDBJ whole genome shotgun (WGS) entry which is preliminary data.</text>
</comment>
<dbReference type="InterPro" id="IPR016169">
    <property type="entry name" value="FAD-bd_PCMH_sub2"/>
</dbReference>
<evidence type="ECO:0000256" key="4">
    <source>
        <dbReference type="ARBA" id="ARBA00023002"/>
    </source>
</evidence>
<dbReference type="PANTHER" id="PTHR42973">
    <property type="entry name" value="BINDING OXIDOREDUCTASE, PUTATIVE (AFU_ORTHOLOGUE AFUA_1G17690)-RELATED"/>
    <property type="match status" value="1"/>
</dbReference>
<evidence type="ECO:0000256" key="1">
    <source>
        <dbReference type="ARBA" id="ARBA00005466"/>
    </source>
</evidence>
<evidence type="ECO:0000259" key="6">
    <source>
        <dbReference type="PROSITE" id="PS51387"/>
    </source>
</evidence>
<protein>
    <recommendedName>
        <fullName evidence="6">FAD-binding PCMH-type domain-containing protein</fullName>
    </recommendedName>
</protein>
<dbReference type="PROSITE" id="PS51387">
    <property type="entry name" value="FAD_PCMH"/>
    <property type="match status" value="1"/>
</dbReference>
<keyword evidence="5" id="KW-0732">Signal</keyword>
<evidence type="ECO:0000256" key="3">
    <source>
        <dbReference type="ARBA" id="ARBA00022827"/>
    </source>
</evidence>
<name>A0ABR0K9Q7_9EURO</name>
<dbReference type="Gene3D" id="3.30.465.10">
    <property type="match status" value="1"/>
</dbReference>
<proteinExistence type="inferred from homology"/>
<evidence type="ECO:0000256" key="5">
    <source>
        <dbReference type="SAM" id="SignalP"/>
    </source>
</evidence>
<feature type="chain" id="PRO_5045200357" description="FAD-binding PCMH-type domain-containing protein" evidence="5">
    <location>
        <begin position="19"/>
        <end position="537"/>
    </location>
</feature>
<dbReference type="Gene3D" id="3.40.462.20">
    <property type="match status" value="1"/>
</dbReference>
<dbReference type="SUPFAM" id="SSF56176">
    <property type="entry name" value="FAD-binding/transporter-associated domain-like"/>
    <property type="match status" value="1"/>
</dbReference>
<organism evidence="7 8">
    <name type="scientific">Lithohypha guttulata</name>
    <dbReference type="NCBI Taxonomy" id="1690604"/>
    <lineage>
        <taxon>Eukaryota</taxon>
        <taxon>Fungi</taxon>
        <taxon>Dikarya</taxon>
        <taxon>Ascomycota</taxon>
        <taxon>Pezizomycotina</taxon>
        <taxon>Eurotiomycetes</taxon>
        <taxon>Chaetothyriomycetidae</taxon>
        <taxon>Chaetothyriales</taxon>
        <taxon>Trichomeriaceae</taxon>
        <taxon>Lithohypha</taxon>
    </lineage>
</organism>
<keyword evidence="2" id="KW-0285">Flavoprotein</keyword>
<evidence type="ECO:0000313" key="8">
    <source>
        <dbReference type="Proteomes" id="UP001345013"/>
    </source>
</evidence>
<dbReference type="Proteomes" id="UP001345013">
    <property type="component" value="Unassembled WGS sequence"/>
</dbReference>
<comment type="similarity">
    <text evidence="1">Belongs to the oxygen-dependent FAD-linked oxidoreductase family.</text>
</comment>
<feature type="domain" description="FAD-binding PCMH-type" evidence="6">
    <location>
        <begin position="93"/>
        <end position="264"/>
    </location>
</feature>
<gene>
    <name evidence="7" type="ORF">LTR24_005178</name>
</gene>
<keyword evidence="4" id="KW-0560">Oxidoreductase</keyword>
<dbReference type="Pfam" id="PF01565">
    <property type="entry name" value="FAD_binding_4"/>
    <property type="match status" value="1"/>
</dbReference>
<dbReference type="InterPro" id="IPR006094">
    <property type="entry name" value="Oxid_FAD_bind_N"/>
</dbReference>
<dbReference type="InterPro" id="IPR050416">
    <property type="entry name" value="FAD-linked_Oxidoreductase"/>
</dbReference>
<dbReference type="InterPro" id="IPR036318">
    <property type="entry name" value="FAD-bd_PCMH-like_sf"/>
</dbReference>
<dbReference type="InterPro" id="IPR016166">
    <property type="entry name" value="FAD-bd_PCMH"/>
</dbReference>
<evidence type="ECO:0000256" key="2">
    <source>
        <dbReference type="ARBA" id="ARBA00022630"/>
    </source>
</evidence>